<sequence>MRALGLLILGLLSLTLPVSVVYSASVLPLKRAFPLDQPVEVDELIARDGVRHRRLLGGGVGGVVDFSVHGSSDPYLIG</sequence>
<accession>A0AAV5LJP7</accession>
<evidence type="ECO:0000313" key="3">
    <source>
        <dbReference type="Proteomes" id="UP001054252"/>
    </source>
</evidence>
<evidence type="ECO:0000313" key="2">
    <source>
        <dbReference type="EMBL" id="GKV37621.1"/>
    </source>
</evidence>
<dbReference type="AlphaFoldDB" id="A0AAV5LJP7"/>
<name>A0AAV5LJP7_9ROSI</name>
<dbReference type="EMBL" id="BPVZ01000123">
    <property type="protein sequence ID" value="GKV37621.1"/>
    <property type="molecule type" value="Genomic_DNA"/>
</dbReference>
<gene>
    <name evidence="2" type="ORF">SLEP1_g45626</name>
</gene>
<reference evidence="2 3" key="1">
    <citation type="journal article" date="2021" name="Commun. Biol.">
        <title>The genome of Shorea leprosula (Dipterocarpaceae) highlights the ecological relevance of drought in aseasonal tropical rainforests.</title>
        <authorList>
            <person name="Ng K.K.S."/>
            <person name="Kobayashi M.J."/>
            <person name="Fawcett J.A."/>
            <person name="Hatakeyama M."/>
            <person name="Paape T."/>
            <person name="Ng C.H."/>
            <person name="Ang C.C."/>
            <person name="Tnah L.H."/>
            <person name="Lee C.T."/>
            <person name="Nishiyama T."/>
            <person name="Sese J."/>
            <person name="O'Brien M.J."/>
            <person name="Copetti D."/>
            <person name="Mohd Noor M.I."/>
            <person name="Ong R.C."/>
            <person name="Putra M."/>
            <person name="Sireger I.Z."/>
            <person name="Indrioko S."/>
            <person name="Kosugi Y."/>
            <person name="Izuno A."/>
            <person name="Isagi Y."/>
            <person name="Lee S.L."/>
            <person name="Shimizu K.K."/>
        </authorList>
    </citation>
    <scope>NUCLEOTIDE SEQUENCE [LARGE SCALE GENOMIC DNA]</scope>
    <source>
        <strain evidence="2">214</strain>
    </source>
</reference>
<proteinExistence type="predicted"/>
<keyword evidence="1" id="KW-0732">Signal</keyword>
<organism evidence="2 3">
    <name type="scientific">Rubroshorea leprosula</name>
    <dbReference type="NCBI Taxonomy" id="152421"/>
    <lineage>
        <taxon>Eukaryota</taxon>
        <taxon>Viridiplantae</taxon>
        <taxon>Streptophyta</taxon>
        <taxon>Embryophyta</taxon>
        <taxon>Tracheophyta</taxon>
        <taxon>Spermatophyta</taxon>
        <taxon>Magnoliopsida</taxon>
        <taxon>eudicotyledons</taxon>
        <taxon>Gunneridae</taxon>
        <taxon>Pentapetalae</taxon>
        <taxon>rosids</taxon>
        <taxon>malvids</taxon>
        <taxon>Malvales</taxon>
        <taxon>Dipterocarpaceae</taxon>
        <taxon>Rubroshorea</taxon>
    </lineage>
</organism>
<feature type="signal peptide" evidence="1">
    <location>
        <begin position="1"/>
        <end position="23"/>
    </location>
</feature>
<dbReference type="Proteomes" id="UP001054252">
    <property type="component" value="Unassembled WGS sequence"/>
</dbReference>
<evidence type="ECO:0000256" key="1">
    <source>
        <dbReference type="SAM" id="SignalP"/>
    </source>
</evidence>
<comment type="caution">
    <text evidence="2">The sequence shown here is derived from an EMBL/GenBank/DDBJ whole genome shotgun (WGS) entry which is preliminary data.</text>
</comment>
<feature type="chain" id="PRO_5043528907" evidence="1">
    <location>
        <begin position="24"/>
        <end position="78"/>
    </location>
</feature>
<keyword evidence="3" id="KW-1185">Reference proteome</keyword>
<protein>
    <submittedName>
        <fullName evidence="2">Uncharacterized protein</fullName>
    </submittedName>
</protein>